<evidence type="ECO:0000256" key="1">
    <source>
        <dbReference type="SAM" id="MobiDB-lite"/>
    </source>
</evidence>
<dbReference type="InterPro" id="IPR041588">
    <property type="entry name" value="Integrase_H2C2"/>
</dbReference>
<feature type="domain" description="Integrase zinc-binding" evidence="2">
    <location>
        <begin position="57"/>
        <end position="109"/>
    </location>
</feature>
<keyword evidence="4" id="KW-1185">Reference proteome</keyword>
<dbReference type="Pfam" id="PF17921">
    <property type="entry name" value="Integrase_H2C2"/>
    <property type="match status" value="1"/>
</dbReference>
<feature type="compositionally biased region" description="Acidic residues" evidence="1">
    <location>
        <begin position="218"/>
        <end position="229"/>
    </location>
</feature>
<sequence length="258" mass="29347">MAEKSIWGIVQKEADVERKVGLPLVKNEDGLICVKLRIIIWEDTESFLTPVYLPNDHPITEQLVISVHRKNCHAGPQICAVKIREFVWIPNSKKVIHKYLSRCTTCKRYGGRSFGCNQPPLPKERVNDGRGFYTTVVDLGGPLFLVDGSKAWFALFTCSVYRSIHLELLQSLSTEAFIQALRRVYPLEIESSPADRKSEEVDGDSTHTEASDAVKPEVEEEKPEFEEEKEPEKRTRSGRVIRAPERLAYTLAGWDFAE</sequence>
<evidence type="ECO:0000313" key="3">
    <source>
        <dbReference type="EMBL" id="CAG7729951.1"/>
    </source>
</evidence>
<gene>
    <name evidence="3" type="ORF">AFUS01_LOCUS18634</name>
</gene>
<feature type="compositionally biased region" description="Basic and acidic residues" evidence="1">
    <location>
        <begin position="193"/>
        <end position="217"/>
    </location>
</feature>
<name>A0A8J2PAT9_9HEXA</name>
<evidence type="ECO:0000259" key="2">
    <source>
        <dbReference type="Pfam" id="PF17921"/>
    </source>
</evidence>
<comment type="caution">
    <text evidence="3">The sequence shown here is derived from an EMBL/GenBank/DDBJ whole genome shotgun (WGS) entry which is preliminary data.</text>
</comment>
<dbReference type="AlphaFoldDB" id="A0A8J2PAT9"/>
<dbReference type="Proteomes" id="UP000708208">
    <property type="component" value="Unassembled WGS sequence"/>
</dbReference>
<accession>A0A8J2PAT9</accession>
<dbReference type="PANTHER" id="PTHR47331:SF2">
    <property type="match status" value="1"/>
</dbReference>
<reference evidence="3" key="1">
    <citation type="submission" date="2021-06" db="EMBL/GenBank/DDBJ databases">
        <authorList>
            <person name="Hodson N. C."/>
            <person name="Mongue J. A."/>
            <person name="Jaron S. K."/>
        </authorList>
    </citation>
    <scope>NUCLEOTIDE SEQUENCE</scope>
</reference>
<evidence type="ECO:0000313" key="4">
    <source>
        <dbReference type="Proteomes" id="UP000708208"/>
    </source>
</evidence>
<protein>
    <recommendedName>
        <fullName evidence="2">Integrase zinc-binding domain-containing protein</fullName>
    </recommendedName>
</protein>
<dbReference type="EMBL" id="CAJVCH010186923">
    <property type="protein sequence ID" value="CAG7729951.1"/>
    <property type="molecule type" value="Genomic_DNA"/>
</dbReference>
<dbReference type="PANTHER" id="PTHR47331">
    <property type="entry name" value="PHD-TYPE DOMAIN-CONTAINING PROTEIN"/>
    <property type="match status" value="1"/>
</dbReference>
<proteinExistence type="predicted"/>
<organism evidence="3 4">
    <name type="scientific">Allacma fusca</name>
    <dbReference type="NCBI Taxonomy" id="39272"/>
    <lineage>
        <taxon>Eukaryota</taxon>
        <taxon>Metazoa</taxon>
        <taxon>Ecdysozoa</taxon>
        <taxon>Arthropoda</taxon>
        <taxon>Hexapoda</taxon>
        <taxon>Collembola</taxon>
        <taxon>Symphypleona</taxon>
        <taxon>Sminthuridae</taxon>
        <taxon>Allacma</taxon>
    </lineage>
</organism>
<feature type="region of interest" description="Disordered" evidence="1">
    <location>
        <begin position="192"/>
        <end position="239"/>
    </location>
</feature>